<dbReference type="InterPro" id="IPR001279">
    <property type="entry name" value="Metallo-B-lactamas"/>
</dbReference>
<dbReference type="EMBL" id="FQZU01000002">
    <property type="protein sequence ID" value="SHI86059.1"/>
    <property type="molecule type" value="Genomic_DNA"/>
</dbReference>
<dbReference type="InterPro" id="IPR044094">
    <property type="entry name" value="AtsA-like_MBL-fold"/>
</dbReference>
<evidence type="ECO:0000259" key="2">
    <source>
        <dbReference type="Pfam" id="PF00753"/>
    </source>
</evidence>
<dbReference type="InterPro" id="IPR036866">
    <property type="entry name" value="RibonucZ/Hydroxyglut_hydro"/>
</dbReference>
<name>A0A1M6EKV6_9BACT</name>
<reference evidence="4" key="1">
    <citation type="submission" date="2016-11" db="EMBL/GenBank/DDBJ databases">
        <authorList>
            <person name="Varghese N."/>
            <person name="Submissions S."/>
        </authorList>
    </citation>
    <scope>NUCLEOTIDE SEQUENCE [LARGE SCALE GENOMIC DNA]</scope>
    <source>
        <strain evidence="4">DSM 16219</strain>
    </source>
</reference>
<dbReference type="OrthoDB" id="9803916at2"/>
<keyword evidence="4" id="KW-1185">Reference proteome</keyword>
<dbReference type="CDD" id="cd07719">
    <property type="entry name" value="arylsulfatase_AtsA-like_MBL-fold"/>
    <property type="match status" value="1"/>
</dbReference>
<keyword evidence="1" id="KW-0378">Hydrolase</keyword>
<accession>A0A1M6EKV6</accession>
<evidence type="ECO:0000313" key="4">
    <source>
        <dbReference type="Proteomes" id="UP000183994"/>
    </source>
</evidence>
<dbReference type="PANTHER" id="PTHR46018:SF2">
    <property type="entry name" value="ZINC PHOSPHODIESTERASE ELAC PROTEIN 1"/>
    <property type="match status" value="1"/>
</dbReference>
<dbReference type="SUPFAM" id="SSF56281">
    <property type="entry name" value="Metallo-hydrolase/oxidoreductase"/>
    <property type="match status" value="1"/>
</dbReference>
<organism evidence="3 4">
    <name type="scientific">Desulfatibacillum alkenivorans DSM 16219</name>
    <dbReference type="NCBI Taxonomy" id="1121393"/>
    <lineage>
        <taxon>Bacteria</taxon>
        <taxon>Pseudomonadati</taxon>
        <taxon>Thermodesulfobacteriota</taxon>
        <taxon>Desulfobacteria</taxon>
        <taxon>Desulfobacterales</taxon>
        <taxon>Desulfatibacillaceae</taxon>
        <taxon>Desulfatibacillum</taxon>
    </lineage>
</organism>
<feature type="domain" description="Metallo-beta-lactamase" evidence="2">
    <location>
        <begin position="78"/>
        <end position="144"/>
    </location>
</feature>
<dbReference type="STRING" id="1121393.SAMN02745216_00679"/>
<dbReference type="GO" id="GO:0042781">
    <property type="term" value="F:3'-tRNA processing endoribonuclease activity"/>
    <property type="evidence" value="ECO:0007669"/>
    <property type="project" value="TreeGrafter"/>
</dbReference>
<protein>
    <submittedName>
        <fullName evidence="3">Ribonuclease BN, tRNA processing enzyme</fullName>
    </submittedName>
</protein>
<evidence type="ECO:0000256" key="1">
    <source>
        <dbReference type="ARBA" id="ARBA00022801"/>
    </source>
</evidence>
<evidence type="ECO:0000313" key="3">
    <source>
        <dbReference type="EMBL" id="SHI86059.1"/>
    </source>
</evidence>
<proteinExistence type="predicted"/>
<dbReference type="Pfam" id="PF00753">
    <property type="entry name" value="Lactamase_B"/>
    <property type="match status" value="1"/>
</dbReference>
<sequence>MPMPKTISRLKWLSGLLFGILFLIAISFAFNLENAIQKHVIAKKLEAQHHGMDILKDPGIRVIFAGTGVPVPSKDRGAQCIAVIANGELLIFDDGGAGVRSLAAWGYPIHKINKVFLTHLHSDHMAGLGGLIGATWIAGRTGPLRVYGPDDSNKLSHTLYPPTSQEYQTGTFTTGRVPDNRRVFELGKPDFPKAPKDYVPGIDYVLRGISMAYEPDVMERNGNVQTRESAPWEMGFAIPHPLPDMESAGTAPDFGWGELKTVYESESGKLKVKAFLVDHYACFPSYGYRIECGGQAVVISGDTEKMTYMAKCAKGADILIHEAVNMRMLEAIAAVLEEKYGDHEKAGHYRGASAHHTDSLDVARTAMEAGVSRLVLTHVIPPIDPGFIHERIFVKGMDDIFRGEIDVARDGMEIYLPPAASE</sequence>
<gene>
    <name evidence="3" type="ORF">SAMN02745216_00679</name>
</gene>
<dbReference type="Gene3D" id="3.60.15.10">
    <property type="entry name" value="Ribonuclease Z/Hydroxyacylglutathione hydrolase-like"/>
    <property type="match status" value="1"/>
</dbReference>
<dbReference type="PANTHER" id="PTHR46018">
    <property type="entry name" value="ZINC PHOSPHODIESTERASE ELAC PROTEIN 1"/>
    <property type="match status" value="1"/>
</dbReference>
<dbReference type="AlphaFoldDB" id="A0A1M6EKV6"/>
<dbReference type="Proteomes" id="UP000183994">
    <property type="component" value="Unassembled WGS sequence"/>
</dbReference>